<sequence length="178" mass="19831">MARLSEQLREALQAFHVCTRPPALIGGLALSAHKVVRATRDLDFLAAAADAERLHQVLLALGYVCIYRTEDVANYRRGEEGLDLLFARRPHSERLLSGAQVRDTVLGQLHVVSAEGLIGFKLQALANNPARLQDLEDIRDLLRLGRDSLDMAQVSEYFALFGREQLLHELLDGPAEHE</sequence>
<evidence type="ECO:0008006" key="3">
    <source>
        <dbReference type="Google" id="ProtNLM"/>
    </source>
</evidence>
<reference evidence="1" key="1">
    <citation type="submission" date="2022-07" db="EMBL/GenBank/DDBJ databases">
        <title>Tahibacter sp., a new gammaproteobacterium isolated from the silt sample collected at pig farm.</title>
        <authorList>
            <person name="Chen H."/>
        </authorList>
    </citation>
    <scope>NUCLEOTIDE SEQUENCE</scope>
    <source>
        <strain evidence="1">P2K</strain>
    </source>
</reference>
<evidence type="ECO:0000313" key="2">
    <source>
        <dbReference type="Proteomes" id="UP001165498"/>
    </source>
</evidence>
<dbReference type="Proteomes" id="UP001165498">
    <property type="component" value="Unassembled WGS sequence"/>
</dbReference>
<proteinExistence type="predicted"/>
<protein>
    <recommendedName>
        <fullName evidence="3">Nucleotidyltransferase family protein</fullName>
    </recommendedName>
</protein>
<dbReference type="EMBL" id="JANFQO010000007">
    <property type="protein sequence ID" value="MCQ4164997.1"/>
    <property type="molecule type" value="Genomic_DNA"/>
</dbReference>
<dbReference type="SUPFAM" id="SSF81301">
    <property type="entry name" value="Nucleotidyltransferase"/>
    <property type="match status" value="1"/>
</dbReference>
<dbReference type="Gene3D" id="3.30.460.40">
    <property type="match status" value="1"/>
</dbReference>
<name>A0ABT1QRW5_9GAMM</name>
<organism evidence="1 2">
    <name type="scientific">Tahibacter harae</name>
    <dbReference type="NCBI Taxonomy" id="2963937"/>
    <lineage>
        <taxon>Bacteria</taxon>
        <taxon>Pseudomonadati</taxon>
        <taxon>Pseudomonadota</taxon>
        <taxon>Gammaproteobacteria</taxon>
        <taxon>Lysobacterales</taxon>
        <taxon>Rhodanobacteraceae</taxon>
        <taxon>Tahibacter</taxon>
    </lineage>
</organism>
<accession>A0ABT1QRW5</accession>
<keyword evidence="2" id="KW-1185">Reference proteome</keyword>
<comment type="caution">
    <text evidence="1">The sequence shown here is derived from an EMBL/GenBank/DDBJ whole genome shotgun (WGS) entry which is preliminary data.</text>
</comment>
<evidence type="ECO:0000313" key="1">
    <source>
        <dbReference type="EMBL" id="MCQ4164997.1"/>
    </source>
</evidence>
<dbReference type="InterPro" id="IPR043519">
    <property type="entry name" value="NT_sf"/>
</dbReference>
<gene>
    <name evidence="1" type="ORF">NM961_09775</name>
</gene>
<dbReference type="RefSeq" id="WP_255914040.1">
    <property type="nucleotide sequence ID" value="NZ_JANFQO010000007.1"/>
</dbReference>